<accession>A0A2R4MBW9</accession>
<organism evidence="2 3">
    <name type="scientific">Maritalea myrionectae</name>
    <dbReference type="NCBI Taxonomy" id="454601"/>
    <lineage>
        <taxon>Bacteria</taxon>
        <taxon>Pseudomonadati</taxon>
        <taxon>Pseudomonadota</taxon>
        <taxon>Alphaproteobacteria</taxon>
        <taxon>Hyphomicrobiales</taxon>
        <taxon>Devosiaceae</taxon>
        <taxon>Maritalea</taxon>
    </lineage>
</organism>
<name>A0A2R4MBW9_9HYPH</name>
<evidence type="ECO:0000313" key="3">
    <source>
        <dbReference type="Proteomes" id="UP000258927"/>
    </source>
</evidence>
<evidence type="ECO:0000256" key="1">
    <source>
        <dbReference type="SAM" id="SignalP"/>
    </source>
</evidence>
<keyword evidence="3" id="KW-1185">Reference proteome</keyword>
<dbReference type="RefSeq" id="WP_117395153.1">
    <property type="nucleotide sequence ID" value="NZ_CP021330.1"/>
</dbReference>
<evidence type="ECO:0000313" key="2">
    <source>
        <dbReference type="EMBL" id="AVX03531.1"/>
    </source>
</evidence>
<dbReference type="KEGG" id="mmyr:MXMO3_01000"/>
<proteinExistence type="predicted"/>
<feature type="chain" id="PRO_5015363004" evidence="1">
    <location>
        <begin position="24"/>
        <end position="106"/>
    </location>
</feature>
<protein>
    <submittedName>
        <fullName evidence="2">Uncharacterized protein</fullName>
    </submittedName>
</protein>
<dbReference type="EMBL" id="CP021330">
    <property type="protein sequence ID" value="AVX03531.1"/>
    <property type="molecule type" value="Genomic_DNA"/>
</dbReference>
<dbReference type="Proteomes" id="UP000258927">
    <property type="component" value="Chromosome"/>
</dbReference>
<feature type="signal peptide" evidence="1">
    <location>
        <begin position="1"/>
        <end position="23"/>
    </location>
</feature>
<keyword evidence="1" id="KW-0732">Signal</keyword>
<dbReference type="AlphaFoldDB" id="A0A2R4MBW9"/>
<reference evidence="2 3" key="1">
    <citation type="submission" date="2017-05" db="EMBL/GenBank/DDBJ databases">
        <title>Genome Analysis of Maritalea myrionectae HL2708#5.</title>
        <authorList>
            <consortium name="Cotde Inc.-PKNU"/>
            <person name="Jang D."/>
            <person name="Oh H.-M."/>
        </authorList>
    </citation>
    <scope>NUCLEOTIDE SEQUENCE [LARGE SCALE GENOMIC DNA]</scope>
    <source>
        <strain evidence="2 3">HL2708#5</strain>
    </source>
</reference>
<sequence>MKKYLLGLSFIFGIVFAATSAFAYSGELYRVCGLNPDGDNFLSMRTCGSTDCDVITKLLPGTFMWTMEPTAQNNWRQVVPMYGVTDMFSADPDVGFVYSKYICKVE</sequence>
<gene>
    <name evidence="2" type="ORF">MXMO3_01000</name>
</gene>